<organism evidence="1 2">
    <name type="scientific">Dallia pectoralis</name>
    <name type="common">Alaska blackfish</name>
    <dbReference type="NCBI Taxonomy" id="75939"/>
    <lineage>
        <taxon>Eukaryota</taxon>
        <taxon>Metazoa</taxon>
        <taxon>Chordata</taxon>
        <taxon>Craniata</taxon>
        <taxon>Vertebrata</taxon>
        <taxon>Euteleostomi</taxon>
        <taxon>Actinopterygii</taxon>
        <taxon>Neopterygii</taxon>
        <taxon>Teleostei</taxon>
        <taxon>Protacanthopterygii</taxon>
        <taxon>Esociformes</taxon>
        <taxon>Umbridae</taxon>
        <taxon>Dallia</taxon>
    </lineage>
</organism>
<proteinExistence type="predicted"/>
<evidence type="ECO:0000313" key="2">
    <source>
        <dbReference type="Proteomes" id="UP001157502"/>
    </source>
</evidence>
<name>A0ACC2G987_DALPE</name>
<sequence length="1379" mass="151640">MFAKATASVRVRSLFSLNGDTRKVPAAVFYGFLFCPRWNSEQVVRMEDPDTDMADVQVSDSNLRMECMEEDLTLWQHQSNDELEEAIKGPPTDTLVKPPTDTLVKPPTDASGVPNKPLRALAPCLSQSLVLTNVLQPEVLQVPAAMLPGNTGQNIIITTKDMQGTTQTISAQKVGYIMNGQPITVLPGGQGTQLQLMPQQFAPQPMSPPASSGFTTVRIPVTLTICTNNGVSTISTVASGGVNLPLASLPTTTSTTGLVSAGSLAAAGSHVVRAAPLTILPRPQQLSSSPARVPGTSGTSSGASPSAPLRVVSPVSAKPKKCRYCNTEYKLVQALRGFMCLCSKQIARSLDTINTPKFSKPAKLSRPSKPTKLKAKSSKATYSSSKDPGYSSSSSSSPTSSRSANEPALARNTLEGVVPAPESDQQGKLIMLVEDFYYGVDKGRSLVGAPVERAPGIFNCMTCAKTLRNNIKLMNHMRHHMDIMTRQSRDVNECTSCRHCFRNFASPFMLQCHIEGAHSLFDNTAKCKICELVYVGEPSFLQHMKNTHKPGEMPYVCQMCEYRSSYYSDVYSHFREAHGNTANLLCPYCLKVFRSSGVYQNHYSRHQKKTVFQCDRCRLQFLFAKDCAEHKAQHHKTHVKPRQLEGLKPGTRVTVRAYAVEGREYLPADSYKRKDVRPSKVIDVPSAPQKPEPKRKPVESLLKLLIKFQRLNPLRGRQNCVECTFEVPDFATHFPTYVHCSLCHYSTCCSRAYANHMINNHVTLRSTTKYKAMYQSSPRMDEIRCTTCNFKTDVGDMMANHLVDHLDHEAASFSKMAPEDVPVAAEASGSSVVMIEVQPSPGGSFVPIHLLPAGNRSTMLSIKPLGSAKSNMTITVLGPNQTATNPAASTEVRTTTKDGSLDRAAESHGSNGLNRLPAEEVSVGTSSGKGFGRLTARQLKVLLYALCSGIAQATLHFGTEPELIEKWMLQQDARRLQRDWVWSTERIAEWVMCQREQQLPVTEEDLLQAATQALEGSDKIEEFYEWAVEFMLRHHLGLQATCSAKRPLPRNVFESVRMFTRFVSKQIKAVGFHPTSVGCIDELSIFVDRRRLDTDPEALQLIGTGEPMVEVVLAGMADGTMLPTMVFVTGKMPLPQKPVPESVLLEVRPERFTEGERLHLWLAKVWQKHINPKAGGKGLLIMDTHRGHLDDDFLASLNSSNTLPAVIPIGGSCRLQPLELCVAPVMREFLQARWCHTHAMRSGARGMGADDMVSLLVEWLGDVASCLAAQPKILQSSFSMVTAPPQEEGEEDPAELVQSLTAALAALYPARSSKWCTKLNTVLEDKGWFSNTMSKYDLPPSPGNSQALKQVFEKDSDLEAFLECEETDIADPSPGNTSQ</sequence>
<keyword evidence="2" id="KW-1185">Reference proteome</keyword>
<reference evidence="1" key="1">
    <citation type="submission" date="2021-05" db="EMBL/GenBank/DDBJ databases">
        <authorList>
            <person name="Pan Q."/>
            <person name="Jouanno E."/>
            <person name="Zahm M."/>
            <person name="Klopp C."/>
            <person name="Cabau C."/>
            <person name="Louis A."/>
            <person name="Berthelot C."/>
            <person name="Parey E."/>
            <person name="Roest Crollius H."/>
            <person name="Montfort J."/>
            <person name="Robinson-Rechavi M."/>
            <person name="Bouchez O."/>
            <person name="Lampietro C."/>
            <person name="Lopez Roques C."/>
            <person name="Donnadieu C."/>
            <person name="Postlethwait J."/>
            <person name="Bobe J."/>
            <person name="Dillon D."/>
            <person name="Chandos A."/>
            <person name="von Hippel F."/>
            <person name="Guiguen Y."/>
        </authorList>
    </citation>
    <scope>NUCLEOTIDE SEQUENCE</scope>
    <source>
        <strain evidence="1">YG-Jan2019</strain>
    </source>
</reference>
<dbReference type="Proteomes" id="UP001157502">
    <property type="component" value="Chromosome 16"/>
</dbReference>
<gene>
    <name evidence="1" type="ORF">DPEC_G00202200</name>
</gene>
<accession>A0ACC2G987</accession>
<comment type="caution">
    <text evidence="1">The sequence shown here is derived from an EMBL/GenBank/DDBJ whole genome shotgun (WGS) entry which is preliminary data.</text>
</comment>
<evidence type="ECO:0000313" key="1">
    <source>
        <dbReference type="EMBL" id="KAJ8000183.1"/>
    </source>
</evidence>
<dbReference type="EMBL" id="CM055743">
    <property type="protein sequence ID" value="KAJ8000183.1"/>
    <property type="molecule type" value="Genomic_DNA"/>
</dbReference>
<protein>
    <submittedName>
        <fullName evidence="1">Uncharacterized protein</fullName>
    </submittedName>
</protein>